<evidence type="ECO:0000313" key="3">
    <source>
        <dbReference type="Proteomes" id="UP001304298"/>
    </source>
</evidence>
<organism evidence="2 3">
    <name type="scientific">Amycolatopsis heterodermiae</name>
    <dbReference type="NCBI Taxonomy" id="3110235"/>
    <lineage>
        <taxon>Bacteria</taxon>
        <taxon>Bacillati</taxon>
        <taxon>Actinomycetota</taxon>
        <taxon>Actinomycetes</taxon>
        <taxon>Pseudonocardiales</taxon>
        <taxon>Pseudonocardiaceae</taxon>
        <taxon>Amycolatopsis</taxon>
    </lineage>
</organism>
<gene>
    <name evidence="2" type="ORF">VA596_31900</name>
</gene>
<name>A0ABU5RED9_9PSEU</name>
<proteinExistence type="predicted"/>
<protein>
    <submittedName>
        <fullName evidence="2">VOC family protein</fullName>
    </submittedName>
</protein>
<reference evidence="2 3" key="1">
    <citation type="submission" date="2023-12" db="EMBL/GenBank/DDBJ databases">
        <title>Amycolatopsis sp. V23-08.</title>
        <authorList>
            <person name="Somphong A."/>
        </authorList>
    </citation>
    <scope>NUCLEOTIDE SEQUENCE [LARGE SCALE GENOMIC DNA]</scope>
    <source>
        <strain evidence="2 3">V23-08</strain>
    </source>
</reference>
<dbReference type="EMBL" id="JAYFSI010000008">
    <property type="protein sequence ID" value="MEA5364175.1"/>
    <property type="molecule type" value="Genomic_DNA"/>
</dbReference>
<accession>A0ABU5RED9</accession>
<dbReference type="SUPFAM" id="SSF54593">
    <property type="entry name" value="Glyoxalase/Bleomycin resistance protein/Dihydroxybiphenyl dioxygenase"/>
    <property type="match status" value="1"/>
</dbReference>
<evidence type="ECO:0000259" key="1">
    <source>
        <dbReference type="Pfam" id="PF18029"/>
    </source>
</evidence>
<dbReference type="PANTHER" id="PTHR35908">
    <property type="entry name" value="HYPOTHETICAL FUSION PROTEIN"/>
    <property type="match status" value="1"/>
</dbReference>
<dbReference type="Proteomes" id="UP001304298">
    <property type="component" value="Unassembled WGS sequence"/>
</dbReference>
<keyword evidence="3" id="KW-1185">Reference proteome</keyword>
<sequence>MNARIIAVTVDCHDAEQLADFWRQTLGYPQIQRWQDGHGMTYVELSRDGEVPLLFQPVGENKQVKNRVHIDIAPTELAQDAEIERLVALGARVLTEDPAERFIVLADPEGNEFCVLPQRG</sequence>
<feature type="domain" description="Glyoxalase-like" evidence="1">
    <location>
        <begin position="8"/>
        <end position="116"/>
    </location>
</feature>
<dbReference type="PANTHER" id="PTHR35908:SF1">
    <property type="entry name" value="CONSERVED PROTEIN"/>
    <property type="match status" value="1"/>
</dbReference>
<dbReference type="RefSeq" id="WP_323331915.1">
    <property type="nucleotide sequence ID" value="NZ_JAYFSI010000008.1"/>
</dbReference>
<dbReference type="Gene3D" id="3.10.180.10">
    <property type="entry name" value="2,3-Dihydroxybiphenyl 1,2-Dioxygenase, domain 1"/>
    <property type="match status" value="1"/>
</dbReference>
<dbReference type="InterPro" id="IPR041581">
    <property type="entry name" value="Glyoxalase_6"/>
</dbReference>
<evidence type="ECO:0000313" key="2">
    <source>
        <dbReference type="EMBL" id="MEA5364175.1"/>
    </source>
</evidence>
<dbReference type="Pfam" id="PF18029">
    <property type="entry name" value="Glyoxalase_6"/>
    <property type="match status" value="1"/>
</dbReference>
<dbReference type="CDD" id="cd06587">
    <property type="entry name" value="VOC"/>
    <property type="match status" value="1"/>
</dbReference>
<comment type="caution">
    <text evidence="2">The sequence shown here is derived from an EMBL/GenBank/DDBJ whole genome shotgun (WGS) entry which is preliminary data.</text>
</comment>
<dbReference type="InterPro" id="IPR029068">
    <property type="entry name" value="Glyas_Bleomycin-R_OHBP_Dase"/>
</dbReference>